<sequence>MHLRQPRISKRPRTGRGLQPAAAAAIAVSRTPAEPPQHRERRADGPEDRALYHCHCGYVFQAAVSTSVGCPHCGTAQAW</sequence>
<evidence type="ECO:0000256" key="1">
    <source>
        <dbReference type="SAM" id="MobiDB-lite"/>
    </source>
</evidence>
<accession>A0ABU4HIU2</accession>
<reference evidence="3" key="1">
    <citation type="submission" date="2023-07" db="EMBL/GenBank/DDBJ databases">
        <title>Conexibacter stalactiti sp. nov., isolated from stalactites in a lava cave and emended description of the genus Conexibacter.</title>
        <authorList>
            <person name="Lee S.D."/>
        </authorList>
    </citation>
    <scope>NUCLEOTIDE SEQUENCE [LARGE SCALE GENOMIC DNA]</scope>
    <source>
        <strain evidence="3">KCTC 39840</strain>
    </source>
</reference>
<name>A0ABU4HIU2_9ACTN</name>
<evidence type="ECO:0000313" key="3">
    <source>
        <dbReference type="Proteomes" id="UP001284601"/>
    </source>
</evidence>
<gene>
    <name evidence="2" type="ORF">R7226_02660</name>
</gene>
<protein>
    <recommendedName>
        <fullName evidence="4">Zinc ribbon domain-containing protein</fullName>
    </recommendedName>
</protein>
<dbReference type="Proteomes" id="UP001284601">
    <property type="component" value="Unassembled WGS sequence"/>
</dbReference>
<reference evidence="2 3" key="2">
    <citation type="submission" date="2023-10" db="EMBL/GenBank/DDBJ databases">
        <authorList>
            <person name="Han X.F."/>
        </authorList>
    </citation>
    <scope>NUCLEOTIDE SEQUENCE [LARGE SCALE GENOMIC DNA]</scope>
    <source>
        <strain evidence="2 3">KCTC 39840</strain>
    </source>
</reference>
<feature type="compositionally biased region" description="Basic residues" evidence="1">
    <location>
        <begin position="1"/>
        <end position="14"/>
    </location>
</feature>
<evidence type="ECO:0008006" key="4">
    <source>
        <dbReference type="Google" id="ProtNLM"/>
    </source>
</evidence>
<dbReference type="EMBL" id="JAWSTH010000003">
    <property type="protein sequence ID" value="MDW5593223.1"/>
    <property type="molecule type" value="Genomic_DNA"/>
</dbReference>
<feature type="compositionally biased region" description="Basic and acidic residues" evidence="1">
    <location>
        <begin position="36"/>
        <end position="45"/>
    </location>
</feature>
<keyword evidence="3" id="KW-1185">Reference proteome</keyword>
<dbReference type="RefSeq" id="WP_318595485.1">
    <property type="nucleotide sequence ID" value="NZ_JAWSTH010000003.1"/>
</dbReference>
<feature type="region of interest" description="Disordered" evidence="1">
    <location>
        <begin position="1"/>
        <end position="45"/>
    </location>
</feature>
<evidence type="ECO:0000313" key="2">
    <source>
        <dbReference type="EMBL" id="MDW5593223.1"/>
    </source>
</evidence>
<proteinExistence type="predicted"/>
<organism evidence="2 3">
    <name type="scientific">Conexibacter stalactiti</name>
    <dbReference type="NCBI Taxonomy" id="1940611"/>
    <lineage>
        <taxon>Bacteria</taxon>
        <taxon>Bacillati</taxon>
        <taxon>Actinomycetota</taxon>
        <taxon>Thermoleophilia</taxon>
        <taxon>Solirubrobacterales</taxon>
        <taxon>Conexibacteraceae</taxon>
        <taxon>Conexibacter</taxon>
    </lineage>
</organism>
<comment type="caution">
    <text evidence="2">The sequence shown here is derived from an EMBL/GenBank/DDBJ whole genome shotgun (WGS) entry which is preliminary data.</text>
</comment>